<comment type="subcellular location">
    <subcellularLocation>
        <location evidence="1">Endoplasmic reticulum</location>
    </subcellularLocation>
</comment>
<evidence type="ECO:0000256" key="1">
    <source>
        <dbReference type="ARBA" id="ARBA00004240"/>
    </source>
</evidence>
<reference evidence="9 10" key="1">
    <citation type="submission" date="2018-11" db="EMBL/GenBank/DDBJ databases">
        <authorList>
            <consortium name="Pathogen Informatics"/>
        </authorList>
    </citation>
    <scope>NUCLEOTIDE SEQUENCE [LARGE SCALE GENOMIC DNA]</scope>
</reference>
<dbReference type="GO" id="GO:0004577">
    <property type="term" value="F:N-acetylglucosaminyldiphosphodolichol N-acetylglucosaminyltransferase activity"/>
    <property type="evidence" value="ECO:0007669"/>
    <property type="project" value="UniProtKB-EC"/>
</dbReference>
<sequence length="152" mass="17490">MDNRLKSKYLYVYTPLLNKYEMDCLYRFGGGILPQIHYMTCFVTVGTTRFDELVNEMLRDACISALRSVGVNKIKIQLGAGEWDADVRERVFNNVVGNEGAVEYGGIPIEYYRFKPDIQKDMGNSMVSYCFASAVEKHAYDFMPRFIFGIKM</sequence>
<name>A0A3P6T5L2_CYLGO</name>
<evidence type="ECO:0000313" key="10">
    <source>
        <dbReference type="Proteomes" id="UP000271889"/>
    </source>
</evidence>
<dbReference type="InterPro" id="IPR007235">
    <property type="entry name" value="Glyco_trans_28_C"/>
</dbReference>
<dbReference type="PANTHER" id="PTHR12867:SF6">
    <property type="entry name" value="N-ACETYLGLUCOSAMINYLDIPHOSPHODOLICHOL N-ACETYLGLUCOSAMINYLTRANSFERASE"/>
    <property type="match status" value="1"/>
</dbReference>
<proteinExistence type="inferred from homology"/>
<dbReference type="PANTHER" id="PTHR12867">
    <property type="entry name" value="GLYCOSYL TRANSFERASE-RELATED"/>
    <property type="match status" value="1"/>
</dbReference>
<organism evidence="9 10">
    <name type="scientific">Cylicostephanus goldi</name>
    <name type="common">Nematode worm</name>
    <dbReference type="NCBI Taxonomy" id="71465"/>
    <lineage>
        <taxon>Eukaryota</taxon>
        <taxon>Metazoa</taxon>
        <taxon>Ecdysozoa</taxon>
        <taxon>Nematoda</taxon>
        <taxon>Chromadorea</taxon>
        <taxon>Rhabditida</taxon>
        <taxon>Rhabditina</taxon>
        <taxon>Rhabditomorpha</taxon>
        <taxon>Strongyloidea</taxon>
        <taxon>Strongylidae</taxon>
        <taxon>Cylicostephanus</taxon>
    </lineage>
</organism>
<evidence type="ECO:0000256" key="7">
    <source>
        <dbReference type="ARBA" id="ARBA00022824"/>
    </source>
</evidence>
<dbReference type="Gene3D" id="3.40.50.2000">
    <property type="entry name" value="Glycogen Phosphorylase B"/>
    <property type="match status" value="1"/>
</dbReference>
<keyword evidence="5" id="KW-0328">Glycosyltransferase</keyword>
<evidence type="ECO:0000259" key="8">
    <source>
        <dbReference type="Pfam" id="PF04101"/>
    </source>
</evidence>
<evidence type="ECO:0000256" key="2">
    <source>
        <dbReference type="ARBA" id="ARBA00006962"/>
    </source>
</evidence>
<dbReference type="GO" id="GO:0005783">
    <property type="term" value="C:endoplasmic reticulum"/>
    <property type="evidence" value="ECO:0007669"/>
    <property type="project" value="UniProtKB-SubCell"/>
</dbReference>
<keyword evidence="10" id="KW-1185">Reference proteome</keyword>
<evidence type="ECO:0000256" key="6">
    <source>
        <dbReference type="ARBA" id="ARBA00022679"/>
    </source>
</evidence>
<dbReference type="EC" id="2.4.1.141" evidence="3"/>
<comment type="similarity">
    <text evidence="2">Belongs to the glycosyltransferase 28 family.</text>
</comment>
<keyword evidence="7" id="KW-0256">Endoplasmic reticulum</keyword>
<dbReference type="AlphaFoldDB" id="A0A3P6T5L2"/>
<accession>A0A3P6T5L2</accession>
<dbReference type="Pfam" id="PF04101">
    <property type="entry name" value="Glyco_tran_28_C"/>
    <property type="match status" value="1"/>
</dbReference>
<protein>
    <recommendedName>
        <fullName evidence="4">UDP-N-acetylglucosamine transferase subunit ALG13</fullName>
        <ecNumber evidence="3">2.4.1.141</ecNumber>
    </recommendedName>
</protein>
<dbReference type="Proteomes" id="UP000271889">
    <property type="component" value="Unassembled WGS sequence"/>
</dbReference>
<evidence type="ECO:0000313" key="9">
    <source>
        <dbReference type="EMBL" id="VDK80377.1"/>
    </source>
</evidence>
<dbReference type="EMBL" id="UYRV01027051">
    <property type="protein sequence ID" value="VDK80377.1"/>
    <property type="molecule type" value="Genomic_DNA"/>
</dbReference>
<evidence type="ECO:0000256" key="5">
    <source>
        <dbReference type="ARBA" id="ARBA00022676"/>
    </source>
</evidence>
<dbReference type="InterPro" id="IPR039042">
    <property type="entry name" value="Alg13-like"/>
</dbReference>
<keyword evidence="6" id="KW-0808">Transferase</keyword>
<dbReference type="GO" id="GO:0006488">
    <property type="term" value="P:dolichol-linked oligosaccharide biosynthetic process"/>
    <property type="evidence" value="ECO:0007669"/>
    <property type="project" value="InterPro"/>
</dbReference>
<evidence type="ECO:0000256" key="3">
    <source>
        <dbReference type="ARBA" id="ARBA00012614"/>
    </source>
</evidence>
<dbReference type="OrthoDB" id="20273at2759"/>
<feature type="domain" description="Glycosyl transferase family 28 C-terminal" evidence="8">
    <location>
        <begin position="40"/>
        <end position="126"/>
    </location>
</feature>
<gene>
    <name evidence="9" type="ORF">CGOC_LOCUS7698</name>
</gene>
<evidence type="ECO:0000256" key="4">
    <source>
        <dbReference type="ARBA" id="ARBA00017468"/>
    </source>
</evidence>